<comment type="function">
    <text evidence="10">Catalyzes the reversible epimerization of D-ribulose 5-phosphate to D-xylulose 5-phosphate.</text>
</comment>
<keyword evidence="9 10" id="KW-0413">Isomerase</keyword>
<evidence type="ECO:0000256" key="10">
    <source>
        <dbReference type="HAMAP-Rule" id="MF_02227"/>
    </source>
</evidence>
<proteinExistence type="inferred from homology"/>
<dbReference type="NCBIfam" id="NF004076">
    <property type="entry name" value="PRK05581.1-4"/>
    <property type="match status" value="1"/>
</dbReference>
<dbReference type="Gene3D" id="3.20.20.70">
    <property type="entry name" value="Aldolase class I"/>
    <property type="match status" value="1"/>
</dbReference>
<dbReference type="Pfam" id="PF00834">
    <property type="entry name" value="Ribul_P_3_epim"/>
    <property type="match status" value="1"/>
</dbReference>
<feature type="binding site" evidence="10">
    <location>
        <position position="36"/>
    </location>
    <ligand>
        <name>a divalent metal cation</name>
        <dbReference type="ChEBI" id="CHEBI:60240"/>
    </ligand>
</feature>
<keyword evidence="8 10" id="KW-0479">Metal-binding</keyword>
<dbReference type="InterPro" id="IPR000056">
    <property type="entry name" value="Ribul_P_3_epim-like"/>
</dbReference>
<comment type="cofactor">
    <cofactor evidence="10">
        <name>a divalent metal cation</name>
        <dbReference type="ChEBI" id="CHEBI:60240"/>
    </cofactor>
    <text evidence="10">Binds 1 divalent metal cation per subunit.</text>
</comment>
<dbReference type="SUPFAM" id="SSF51366">
    <property type="entry name" value="Ribulose-phoshate binding barrel"/>
    <property type="match status" value="1"/>
</dbReference>
<comment type="catalytic activity">
    <reaction evidence="1 10 11">
        <text>D-ribulose 5-phosphate = D-xylulose 5-phosphate</text>
        <dbReference type="Rhea" id="RHEA:13677"/>
        <dbReference type="ChEBI" id="CHEBI:57737"/>
        <dbReference type="ChEBI" id="CHEBI:58121"/>
        <dbReference type="EC" id="5.1.3.1"/>
    </reaction>
</comment>
<comment type="pathway">
    <text evidence="10">Carbohydrate degradation.</text>
</comment>
<dbReference type="EC" id="5.1.3.1" evidence="7 10"/>
<dbReference type="EMBL" id="JBDIZK010000003">
    <property type="protein sequence ID" value="MEN3747029.1"/>
    <property type="molecule type" value="Genomic_DNA"/>
</dbReference>
<comment type="caution">
    <text evidence="12">The sequence shown here is derived from an EMBL/GenBank/DDBJ whole genome shotgun (WGS) entry which is preliminary data.</text>
</comment>
<organism evidence="12 13">
    <name type="scientific">Sphingomonas rustica</name>
    <dbReference type="NCBI Taxonomy" id="3103142"/>
    <lineage>
        <taxon>Bacteria</taxon>
        <taxon>Pseudomonadati</taxon>
        <taxon>Pseudomonadota</taxon>
        <taxon>Alphaproteobacteria</taxon>
        <taxon>Sphingomonadales</taxon>
        <taxon>Sphingomonadaceae</taxon>
        <taxon>Sphingomonas</taxon>
    </lineage>
</organism>
<dbReference type="InterPro" id="IPR013785">
    <property type="entry name" value="Aldolase_TIM"/>
</dbReference>
<comment type="cofactor">
    <cofactor evidence="5">
        <name>Fe(2+)</name>
        <dbReference type="ChEBI" id="CHEBI:29033"/>
    </cofactor>
</comment>
<comment type="cofactor">
    <cofactor evidence="3">
        <name>Co(2+)</name>
        <dbReference type="ChEBI" id="CHEBI:48828"/>
    </cofactor>
</comment>
<feature type="binding site" evidence="10">
    <location>
        <begin position="178"/>
        <end position="180"/>
    </location>
    <ligand>
        <name>substrate</name>
    </ligand>
</feature>
<comment type="cofactor">
    <cofactor evidence="4">
        <name>Zn(2+)</name>
        <dbReference type="ChEBI" id="CHEBI:29105"/>
    </cofactor>
</comment>
<accession>A0ABV0B602</accession>
<dbReference type="Proteomes" id="UP001427805">
    <property type="component" value="Unassembled WGS sequence"/>
</dbReference>
<gene>
    <name evidence="10 12" type="primary">rpe</name>
    <name evidence="12" type="ORF">TPR58_07610</name>
</gene>
<evidence type="ECO:0000256" key="6">
    <source>
        <dbReference type="ARBA" id="ARBA00009541"/>
    </source>
</evidence>
<dbReference type="InterPro" id="IPR026019">
    <property type="entry name" value="Ribul_P_3_epim"/>
</dbReference>
<feature type="binding site" evidence="10">
    <location>
        <position position="9"/>
    </location>
    <ligand>
        <name>substrate</name>
    </ligand>
</feature>
<evidence type="ECO:0000256" key="11">
    <source>
        <dbReference type="PIRNR" id="PIRNR001461"/>
    </source>
</evidence>
<dbReference type="HAMAP" id="MF_02227">
    <property type="entry name" value="RPE"/>
    <property type="match status" value="1"/>
</dbReference>
<comment type="similarity">
    <text evidence="6 10 11">Belongs to the ribulose-phosphate 3-epimerase family.</text>
</comment>
<feature type="active site" description="Proton donor" evidence="10">
    <location>
        <position position="178"/>
    </location>
</feature>
<feature type="binding site" evidence="10">
    <location>
        <position position="178"/>
    </location>
    <ligand>
        <name>a divalent metal cation</name>
        <dbReference type="ChEBI" id="CHEBI:60240"/>
    </ligand>
</feature>
<feature type="binding site" evidence="10">
    <location>
        <position position="67"/>
    </location>
    <ligand>
        <name>substrate</name>
    </ligand>
</feature>
<comment type="caution">
    <text evidence="10">Lacks conserved residue(s) required for the propagation of feature annotation.</text>
</comment>
<evidence type="ECO:0000313" key="13">
    <source>
        <dbReference type="Proteomes" id="UP001427805"/>
    </source>
</evidence>
<reference evidence="12 13" key="1">
    <citation type="submission" date="2024-05" db="EMBL/GenBank/DDBJ databases">
        <title>Sphingomonas sp. HF-S3 16S ribosomal RNA gene Genome sequencing and assembly.</title>
        <authorList>
            <person name="Lee H."/>
        </authorList>
    </citation>
    <scope>NUCLEOTIDE SEQUENCE [LARGE SCALE GENOMIC DNA]</scope>
    <source>
        <strain evidence="12 13">HF-S3</strain>
    </source>
</reference>
<evidence type="ECO:0000313" key="12">
    <source>
        <dbReference type="EMBL" id="MEN3747029.1"/>
    </source>
</evidence>
<feature type="binding site" evidence="10">
    <location>
        <begin position="145"/>
        <end position="148"/>
    </location>
    <ligand>
        <name>substrate</name>
    </ligand>
</feature>
<sequence>MSGVLIAPSVLAADLGHLADEVRSIDRAGADWIHVDVMDGRFVPEISFGPGMVRAIRKATEKPLNVHLMIVEPERSLAAYVDAGADHLLVQAEPGSTVHLHRVLSRIRELGKRPGVVIDPATPIAWIEHVLHLVDIVMVMTVNPGFGGQKFLPEMLPKIAALRALCAGRGLHPHIEVDGGQDVDTARAVVAAGADVIVAGTAIFGSADREQAIADIRSAAA</sequence>
<dbReference type="GO" id="GO:0004750">
    <property type="term" value="F:D-ribulose-phosphate 3-epimerase activity"/>
    <property type="evidence" value="ECO:0007669"/>
    <property type="project" value="UniProtKB-EC"/>
</dbReference>
<feature type="binding site" evidence="10">
    <location>
        <position position="67"/>
    </location>
    <ligand>
        <name>a divalent metal cation</name>
        <dbReference type="ChEBI" id="CHEBI:60240"/>
    </ligand>
</feature>
<dbReference type="PROSITE" id="PS01086">
    <property type="entry name" value="RIBUL_P_3_EPIMER_2"/>
    <property type="match status" value="1"/>
</dbReference>
<dbReference type="InterPro" id="IPR011060">
    <property type="entry name" value="RibuloseP-bd_barrel"/>
</dbReference>
<keyword evidence="10 11" id="KW-0119">Carbohydrate metabolism</keyword>
<evidence type="ECO:0000256" key="7">
    <source>
        <dbReference type="ARBA" id="ARBA00013188"/>
    </source>
</evidence>
<evidence type="ECO:0000256" key="4">
    <source>
        <dbReference type="ARBA" id="ARBA00001947"/>
    </source>
</evidence>
<name>A0ABV0B602_9SPHN</name>
<protein>
    <recommendedName>
        <fullName evidence="7 10">Ribulose-phosphate 3-epimerase</fullName>
        <ecNumber evidence="7 10">5.1.3.1</ecNumber>
    </recommendedName>
</protein>
<evidence type="ECO:0000256" key="3">
    <source>
        <dbReference type="ARBA" id="ARBA00001941"/>
    </source>
</evidence>
<feature type="binding site" evidence="10">
    <location>
        <position position="34"/>
    </location>
    <ligand>
        <name>a divalent metal cation</name>
        <dbReference type="ChEBI" id="CHEBI:60240"/>
    </ligand>
</feature>
<comment type="cofactor">
    <cofactor evidence="2">
        <name>Mn(2+)</name>
        <dbReference type="ChEBI" id="CHEBI:29035"/>
    </cofactor>
</comment>
<keyword evidence="13" id="KW-1185">Reference proteome</keyword>
<feature type="active site" description="Proton acceptor" evidence="10">
    <location>
        <position position="36"/>
    </location>
</feature>
<dbReference type="RefSeq" id="WP_346246016.1">
    <property type="nucleotide sequence ID" value="NZ_JBDIZK010000003.1"/>
</dbReference>
<evidence type="ECO:0000256" key="9">
    <source>
        <dbReference type="ARBA" id="ARBA00023235"/>
    </source>
</evidence>
<evidence type="ECO:0000256" key="8">
    <source>
        <dbReference type="ARBA" id="ARBA00022723"/>
    </source>
</evidence>
<evidence type="ECO:0000256" key="1">
    <source>
        <dbReference type="ARBA" id="ARBA00001782"/>
    </source>
</evidence>
<evidence type="ECO:0000256" key="5">
    <source>
        <dbReference type="ARBA" id="ARBA00001954"/>
    </source>
</evidence>
<evidence type="ECO:0000256" key="2">
    <source>
        <dbReference type="ARBA" id="ARBA00001936"/>
    </source>
</evidence>
<dbReference type="PANTHER" id="PTHR11749">
    <property type="entry name" value="RIBULOSE-5-PHOSPHATE-3-EPIMERASE"/>
    <property type="match status" value="1"/>
</dbReference>
<dbReference type="NCBIfam" id="TIGR01163">
    <property type="entry name" value="rpe"/>
    <property type="match status" value="1"/>
</dbReference>
<dbReference type="PIRSF" id="PIRSF001461">
    <property type="entry name" value="RPE"/>
    <property type="match status" value="1"/>
</dbReference>
<dbReference type="CDD" id="cd00429">
    <property type="entry name" value="RPE"/>
    <property type="match status" value="1"/>
</dbReference>